<dbReference type="AlphaFoldDB" id="A0A542Y462"/>
<dbReference type="EMBL" id="VFON01000001">
    <property type="protein sequence ID" value="TQL42864.1"/>
    <property type="molecule type" value="Genomic_DNA"/>
</dbReference>
<dbReference type="RefSeq" id="WP_141886255.1">
    <property type="nucleotide sequence ID" value="NZ_BAAAUY010000021.1"/>
</dbReference>
<keyword evidence="1" id="KW-0812">Transmembrane</keyword>
<keyword evidence="3" id="KW-1185">Reference proteome</keyword>
<proteinExistence type="predicted"/>
<evidence type="ECO:0000313" key="2">
    <source>
        <dbReference type="EMBL" id="TQL42864.1"/>
    </source>
</evidence>
<reference evidence="2 3" key="1">
    <citation type="submission" date="2019-06" db="EMBL/GenBank/DDBJ databases">
        <title>Sequencing the genomes of 1000 actinobacteria strains.</title>
        <authorList>
            <person name="Klenk H.-P."/>
        </authorList>
    </citation>
    <scope>NUCLEOTIDE SEQUENCE [LARGE SCALE GENOMIC DNA]</scope>
    <source>
        <strain evidence="2 3">DSM 8803</strain>
    </source>
</reference>
<dbReference type="Proteomes" id="UP000319094">
    <property type="component" value="Unassembled WGS sequence"/>
</dbReference>
<keyword evidence="1" id="KW-1133">Transmembrane helix</keyword>
<protein>
    <submittedName>
        <fullName evidence="2">Uncharacterized protein</fullName>
    </submittedName>
</protein>
<organism evidence="2 3">
    <name type="scientific">Leucobacter komagatae</name>
    <dbReference type="NCBI Taxonomy" id="55969"/>
    <lineage>
        <taxon>Bacteria</taxon>
        <taxon>Bacillati</taxon>
        <taxon>Actinomycetota</taxon>
        <taxon>Actinomycetes</taxon>
        <taxon>Micrococcales</taxon>
        <taxon>Microbacteriaceae</taxon>
        <taxon>Leucobacter</taxon>
    </lineage>
</organism>
<evidence type="ECO:0000256" key="1">
    <source>
        <dbReference type="SAM" id="Phobius"/>
    </source>
</evidence>
<comment type="caution">
    <text evidence="2">The sequence shown here is derived from an EMBL/GenBank/DDBJ whole genome shotgun (WGS) entry which is preliminary data.</text>
</comment>
<evidence type="ECO:0000313" key="3">
    <source>
        <dbReference type="Proteomes" id="UP000319094"/>
    </source>
</evidence>
<gene>
    <name evidence="2" type="ORF">FB468_0873</name>
</gene>
<accession>A0A542Y462</accession>
<feature type="transmembrane region" description="Helical" evidence="1">
    <location>
        <begin position="31"/>
        <end position="50"/>
    </location>
</feature>
<sequence>MLISLWMMAQFVLLTLVVAFGAAQPQSPAQLLLLGAASLLALAPMLTAAVGRRRAPLATPVTPPAALPRRAALRTFVLPADPGTPGSAFARAPSFVA</sequence>
<name>A0A542Y462_9MICO</name>
<keyword evidence="1" id="KW-0472">Membrane</keyword>